<dbReference type="Proteomes" id="UP000694569">
    <property type="component" value="Unplaced"/>
</dbReference>
<sequence length="210" mass="22833">MVAKLNPSDLQGIALKCTKCKSAKDPCTGDLTETCTAEQQCMSIYATTVIDGKSTDSVTRMCGLKTNCNKVGSYSTPSIKYKMSTTCCQNDLCVPKNGNLPEDFKNPNSHKCPYCKLDAESCNTGEMLNCSGNENSCLTMVTKRTESTQSVSVARGCATKTICEFGIKNESYPTYTNVELYDCSGGPAVLYRSSTFTFYAVCVLLIKLFI</sequence>
<evidence type="ECO:0000256" key="1">
    <source>
        <dbReference type="ARBA" id="ARBA00004613"/>
    </source>
</evidence>
<evidence type="ECO:0000313" key="4">
    <source>
        <dbReference type="Ensembl" id="ENSLLEP00000044011.1"/>
    </source>
</evidence>
<dbReference type="PANTHER" id="PTHR20914:SF25">
    <property type="entry name" value="PHOSPHOLIPASE A2 INHIBITOR AND LY6_PLAUR DOMAIN-CONTAINING PROTEIN"/>
    <property type="match status" value="1"/>
</dbReference>
<comment type="subcellular location">
    <subcellularLocation>
        <location evidence="1">Secreted</location>
    </subcellularLocation>
</comment>
<dbReference type="Gene3D" id="2.10.60.10">
    <property type="entry name" value="CD59"/>
    <property type="match status" value="2"/>
</dbReference>
<dbReference type="OrthoDB" id="9907178at2759"/>
<evidence type="ECO:0000313" key="5">
    <source>
        <dbReference type="Proteomes" id="UP000694569"/>
    </source>
</evidence>
<proteinExistence type="predicted"/>
<name>A0A8C5QYC5_9ANUR</name>
<dbReference type="PANTHER" id="PTHR20914">
    <property type="entry name" value="LY6/PLAUR DOMAIN-CONTAINING PROTEIN 8"/>
    <property type="match status" value="1"/>
</dbReference>
<protein>
    <recommendedName>
        <fullName evidence="3">UPAR/Ly6 domain-containing protein</fullName>
    </recommendedName>
</protein>
<dbReference type="GeneTree" id="ENSGT00940000163304"/>
<dbReference type="SUPFAM" id="SSF57302">
    <property type="entry name" value="Snake toxin-like"/>
    <property type="match status" value="2"/>
</dbReference>
<dbReference type="Ensembl" id="ENSLLET00000045775.1">
    <property type="protein sequence ID" value="ENSLLEP00000044011.1"/>
    <property type="gene ID" value="ENSLLEG00000027970.1"/>
</dbReference>
<evidence type="ECO:0000256" key="2">
    <source>
        <dbReference type="ARBA" id="ARBA00022525"/>
    </source>
</evidence>
<organism evidence="4 5">
    <name type="scientific">Leptobrachium leishanense</name>
    <name type="common">Leishan spiny toad</name>
    <dbReference type="NCBI Taxonomy" id="445787"/>
    <lineage>
        <taxon>Eukaryota</taxon>
        <taxon>Metazoa</taxon>
        <taxon>Chordata</taxon>
        <taxon>Craniata</taxon>
        <taxon>Vertebrata</taxon>
        <taxon>Euteleostomi</taxon>
        <taxon>Amphibia</taxon>
        <taxon>Batrachia</taxon>
        <taxon>Anura</taxon>
        <taxon>Pelobatoidea</taxon>
        <taxon>Megophryidae</taxon>
        <taxon>Leptobrachium</taxon>
    </lineage>
</organism>
<dbReference type="AlphaFoldDB" id="A0A8C5QYC5"/>
<reference evidence="4" key="1">
    <citation type="submission" date="2025-08" db="UniProtKB">
        <authorList>
            <consortium name="Ensembl"/>
        </authorList>
    </citation>
    <scope>IDENTIFICATION</scope>
</reference>
<dbReference type="InterPro" id="IPR045860">
    <property type="entry name" value="Snake_toxin-like_sf"/>
</dbReference>
<dbReference type="CDD" id="cd23572">
    <property type="entry name" value="TFP_LU_ECD_PINLYP_rpt2"/>
    <property type="match status" value="1"/>
</dbReference>
<feature type="domain" description="UPAR/Ly6" evidence="3">
    <location>
        <begin position="109"/>
        <end position="166"/>
    </location>
</feature>
<accession>A0A8C5QYC5</accession>
<dbReference type="GO" id="GO:0005576">
    <property type="term" value="C:extracellular region"/>
    <property type="evidence" value="ECO:0007669"/>
    <property type="project" value="UniProtKB-SubCell"/>
</dbReference>
<reference evidence="4" key="2">
    <citation type="submission" date="2025-09" db="UniProtKB">
        <authorList>
            <consortium name="Ensembl"/>
        </authorList>
    </citation>
    <scope>IDENTIFICATION</scope>
</reference>
<dbReference type="InterPro" id="IPR050918">
    <property type="entry name" value="CNF-like_PLA2_Inhibitor"/>
</dbReference>
<keyword evidence="2" id="KW-0964">Secreted</keyword>
<keyword evidence="5" id="KW-1185">Reference proteome</keyword>
<feature type="domain" description="UPAR/Ly6" evidence="3">
    <location>
        <begin position="14"/>
        <end position="93"/>
    </location>
</feature>
<dbReference type="Pfam" id="PF00021">
    <property type="entry name" value="UPAR_LY6"/>
    <property type="match status" value="2"/>
</dbReference>
<dbReference type="InterPro" id="IPR016054">
    <property type="entry name" value="LY6_UPA_recep-like"/>
</dbReference>
<evidence type="ECO:0000259" key="3">
    <source>
        <dbReference type="Pfam" id="PF00021"/>
    </source>
</evidence>